<dbReference type="InterPro" id="IPR009081">
    <property type="entry name" value="PP-bd_ACP"/>
</dbReference>
<dbReference type="InterPro" id="IPR036736">
    <property type="entry name" value="ACP-like_sf"/>
</dbReference>
<evidence type="ECO:0000256" key="2">
    <source>
        <dbReference type="ARBA" id="ARBA00001968"/>
    </source>
</evidence>
<dbReference type="PROSITE" id="PS50075">
    <property type="entry name" value="CARRIER"/>
    <property type="match status" value="1"/>
</dbReference>
<keyword evidence="9" id="KW-0444">Lipid biosynthesis</keyword>
<organism evidence="13 14">
    <name type="scientific">Elliptochloris bilobata</name>
    <dbReference type="NCBI Taxonomy" id="381761"/>
    <lineage>
        <taxon>Eukaryota</taxon>
        <taxon>Viridiplantae</taxon>
        <taxon>Chlorophyta</taxon>
        <taxon>core chlorophytes</taxon>
        <taxon>Trebouxiophyceae</taxon>
        <taxon>Trebouxiophyceae incertae sedis</taxon>
        <taxon>Elliptochloris clade</taxon>
        <taxon>Elliptochloris</taxon>
    </lineage>
</organism>
<dbReference type="InterPro" id="IPR003231">
    <property type="entry name" value="ACP"/>
</dbReference>
<dbReference type="PANTHER" id="PTHR43768">
    <property type="entry name" value="TREHALOSE 6-PHOSPHATE PHOSPHATASE"/>
    <property type="match status" value="1"/>
</dbReference>
<dbReference type="HAMAP" id="MF_01217">
    <property type="entry name" value="Acyl_carrier"/>
    <property type="match status" value="1"/>
</dbReference>
<evidence type="ECO:0000313" key="13">
    <source>
        <dbReference type="EMBL" id="KAK9838130.1"/>
    </source>
</evidence>
<dbReference type="FunFam" id="3.30.70.1020:FF:000004">
    <property type="entry name" value="Trehalose 6-phosphate phosphatase"/>
    <property type="match status" value="1"/>
</dbReference>
<sequence>MVALTASISCRPAPVRVFAARRAAARPMRGAVRVFAAVDKATVLEDVRSIIAEQLGTDLGKVTPDAKFVDLGADSLDTVEIMMALEEKFELQLDEEGAEKITTVQEAADLIATQAEAEAARAKEEEDLRAWKVEHPCLLQHFSDFLEAARERRVAIFLDYDGTLTPIVKNPDRAYMSDQMRAAVRAAARLFPTAIISGRGREKVESFVQLKELYYAGSHGMDIVGPQGDQQAGETLAFQPAARYAPIMDQVYAELVSRVADIPGATVEHNKFCVSVHFRNCEAGQYDAVLGAVEATLRSRAELHASRGRKVFEIKPQCCRLFLPRGKPGLGEIEVDFT</sequence>
<gene>
    <name evidence="13" type="ORF">WJX81_003117</name>
</gene>
<dbReference type="Proteomes" id="UP001445335">
    <property type="component" value="Unassembled WGS sequence"/>
</dbReference>
<evidence type="ECO:0000256" key="8">
    <source>
        <dbReference type="ARBA" id="ARBA00022801"/>
    </source>
</evidence>
<feature type="domain" description="Carrier" evidence="12">
    <location>
        <begin position="41"/>
        <end position="115"/>
    </location>
</feature>
<dbReference type="GO" id="GO:0006633">
    <property type="term" value="P:fatty acid biosynthetic process"/>
    <property type="evidence" value="ECO:0007669"/>
    <property type="project" value="UniProtKB-KW"/>
</dbReference>
<evidence type="ECO:0000256" key="6">
    <source>
        <dbReference type="ARBA" id="ARBA00022450"/>
    </source>
</evidence>
<keyword evidence="9" id="KW-0275">Fatty acid biosynthesis</keyword>
<evidence type="ECO:0000256" key="3">
    <source>
        <dbReference type="ARBA" id="ARBA00005199"/>
    </source>
</evidence>
<dbReference type="InterPro" id="IPR020806">
    <property type="entry name" value="PKS_PP-bd"/>
</dbReference>
<dbReference type="Gene3D" id="1.10.1200.10">
    <property type="entry name" value="ACP-like"/>
    <property type="match status" value="1"/>
</dbReference>
<dbReference type="Gene3D" id="3.30.70.1020">
    <property type="entry name" value="Trehalose-6-phosphate phosphatase related protein, domain 2"/>
    <property type="match status" value="1"/>
</dbReference>
<keyword evidence="14" id="KW-1185">Reference proteome</keyword>
<evidence type="ECO:0000256" key="4">
    <source>
        <dbReference type="ARBA" id="ARBA00008770"/>
    </source>
</evidence>
<dbReference type="EMBL" id="JALJOU010000020">
    <property type="protein sequence ID" value="KAK9838130.1"/>
    <property type="molecule type" value="Genomic_DNA"/>
</dbReference>
<dbReference type="SMART" id="SM00823">
    <property type="entry name" value="PKS_PP"/>
    <property type="match status" value="1"/>
</dbReference>
<dbReference type="InterPro" id="IPR044651">
    <property type="entry name" value="OTSB-like"/>
</dbReference>
<dbReference type="InterPro" id="IPR036412">
    <property type="entry name" value="HAD-like_sf"/>
</dbReference>
<evidence type="ECO:0000256" key="1">
    <source>
        <dbReference type="ARBA" id="ARBA00000500"/>
    </source>
</evidence>
<evidence type="ECO:0000256" key="11">
    <source>
        <dbReference type="SAM" id="Coils"/>
    </source>
</evidence>
<evidence type="ECO:0000256" key="7">
    <source>
        <dbReference type="ARBA" id="ARBA00022553"/>
    </source>
</evidence>
<dbReference type="NCBIfam" id="TIGR00685">
    <property type="entry name" value="T6PP"/>
    <property type="match status" value="1"/>
</dbReference>
<comment type="caution">
    <text evidence="13">The sequence shown here is derived from an EMBL/GenBank/DDBJ whole genome shotgun (WGS) entry which is preliminary data.</text>
</comment>
<feature type="coiled-coil region" evidence="11">
    <location>
        <begin position="105"/>
        <end position="134"/>
    </location>
</feature>
<dbReference type="AlphaFoldDB" id="A0AAW1RWU7"/>
<evidence type="ECO:0000259" key="12">
    <source>
        <dbReference type="PROSITE" id="PS50075"/>
    </source>
</evidence>
<evidence type="ECO:0000256" key="5">
    <source>
        <dbReference type="ARBA" id="ARBA00010930"/>
    </source>
</evidence>
<comment type="catalytic activity">
    <reaction evidence="1 10">
        <text>alpha,alpha-trehalose 6-phosphate + H2O = alpha,alpha-trehalose + phosphate</text>
        <dbReference type="Rhea" id="RHEA:23420"/>
        <dbReference type="ChEBI" id="CHEBI:15377"/>
        <dbReference type="ChEBI" id="CHEBI:16551"/>
        <dbReference type="ChEBI" id="CHEBI:43474"/>
        <dbReference type="ChEBI" id="CHEBI:58429"/>
        <dbReference type="EC" id="3.1.3.12"/>
    </reaction>
</comment>
<dbReference type="GO" id="GO:0005992">
    <property type="term" value="P:trehalose biosynthetic process"/>
    <property type="evidence" value="ECO:0007669"/>
    <property type="project" value="InterPro"/>
</dbReference>
<comment type="function">
    <text evidence="10">Removes the phosphate from trehalose 6-phosphate to produce free trehalose.</text>
</comment>
<dbReference type="NCBIfam" id="NF002150">
    <property type="entry name" value="PRK00982.1-4"/>
    <property type="match status" value="1"/>
</dbReference>
<accession>A0AAW1RWU7</accession>
<evidence type="ECO:0000256" key="10">
    <source>
        <dbReference type="RuleBase" id="RU361117"/>
    </source>
</evidence>
<comment type="function">
    <text evidence="9">Carrier of the growing fatty acid chain in fatty acid biosynthesis.</text>
</comment>
<keyword evidence="8 10" id="KW-0378">Hydrolase</keyword>
<comment type="similarity">
    <text evidence="5">Belongs to the acyl carrier protein (ACP) family.</text>
</comment>
<dbReference type="GO" id="GO:0004805">
    <property type="term" value="F:trehalose-phosphatase activity"/>
    <property type="evidence" value="ECO:0007669"/>
    <property type="project" value="UniProtKB-EC"/>
</dbReference>
<comment type="cofactor">
    <cofactor evidence="2 10">
        <name>a divalent metal cation</name>
        <dbReference type="ChEBI" id="CHEBI:60240"/>
    </cofactor>
</comment>
<evidence type="ECO:0000313" key="14">
    <source>
        <dbReference type="Proteomes" id="UP001445335"/>
    </source>
</evidence>
<dbReference type="SUPFAM" id="SSF47336">
    <property type="entry name" value="ACP-like"/>
    <property type="match status" value="1"/>
</dbReference>
<dbReference type="EC" id="3.1.3.12" evidence="10"/>
<reference evidence="13 14" key="1">
    <citation type="journal article" date="2024" name="Nat. Commun.">
        <title>Phylogenomics reveals the evolutionary origins of lichenization in chlorophyte algae.</title>
        <authorList>
            <person name="Puginier C."/>
            <person name="Libourel C."/>
            <person name="Otte J."/>
            <person name="Skaloud P."/>
            <person name="Haon M."/>
            <person name="Grisel S."/>
            <person name="Petersen M."/>
            <person name="Berrin J.G."/>
            <person name="Delaux P.M."/>
            <person name="Dal Grande F."/>
            <person name="Keller J."/>
        </authorList>
    </citation>
    <scope>NUCLEOTIDE SEQUENCE [LARGE SCALE GENOMIC DNA]</scope>
    <source>
        <strain evidence="13 14">SAG 245.80</strain>
    </source>
</reference>
<keyword evidence="6 9" id="KW-0596">Phosphopantetheine</keyword>
<dbReference type="PANTHER" id="PTHR43768:SF3">
    <property type="entry name" value="TREHALOSE 6-PHOSPHATE PHOSPHATASE"/>
    <property type="match status" value="1"/>
</dbReference>
<keyword evidence="9" id="KW-0276">Fatty acid metabolism</keyword>
<keyword evidence="7" id="KW-0597">Phosphoprotein</keyword>
<dbReference type="SUPFAM" id="SSF56784">
    <property type="entry name" value="HAD-like"/>
    <property type="match status" value="1"/>
</dbReference>
<keyword evidence="11" id="KW-0175">Coiled coil</keyword>
<dbReference type="InterPro" id="IPR003337">
    <property type="entry name" value="Trehalose_PPase"/>
</dbReference>
<evidence type="ECO:0000256" key="9">
    <source>
        <dbReference type="RuleBase" id="RU000722"/>
    </source>
</evidence>
<keyword evidence="9" id="KW-0443">Lipid metabolism</keyword>
<comment type="pathway">
    <text evidence="3 10">Glycan biosynthesis; trehalose biosynthesis.</text>
</comment>
<dbReference type="NCBIfam" id="NF002148">
    <property type="entry name" value="PRK00982.1-2"/>
    <property type="match status" value="1"/>
</dbReference>
<dbReference type="Gene3D" id="3.40.50.1000">
    <property type="entry name" value="HAD superfamily/HAD-like"/>
    <property type="match status" value="1"/>
</dbReference>
<proteinExistence type="inferred from homology"/>
<name>A0AAW1RWU7_9CHLO</name>
<dbReference type="NCBIfam" id="TIGR00517">
    <property type="entry name" value="acyl_carrier"/>
    <property type="match status" value="1"/>
</dbReference>
<dbReference type="Pfam" id="PF00550">
    <property type="entry name" value="PP-binding"/>
    <property type="match status" value="1"/>
</dbReference>
<dbReference type="InterPro" id="IPR023214">
    <property type="entry name" value="HAD_sf"/>
</dbReference>
<protein>
    <recommendedName>
        <fullName evidence="9 10">Multifunctional fusion protein</fullName>
    </recommendedName>
    <domain>
        <recommendedName>
            <fullName evidence="10">Trehalose 6-phosphate phosphatase</fullName>
            <ecNumber evidence="10">3.1.3.12</ecNumber>
        </recommendedName>
    </domain>
    <domain>
        <recommendedName>
            <fullName evidence="9">Acyl carrier protein</fullName>
        </recommendedName>
    </domain>
</protein>
<dbReference type="GO" id="GO:0031177">
    <property type="term" value="F:phosphopantetheine binding"/>
    <property type="evidence" value="ECO:0007669"/>
    <property type="project" value="InterPro"/>
</dbReference>
<comment type="similarity">
    <text evidence="4 10">Belongs to the trehalose phosphatase family.</text>
</comment>
<dbReference type="Pfam" id="PF02358">
    <property type="entry name" value="Trehalose_PPase"/>
    <property type="match status" value="1"/>
</dbReference>